<comment type="caution">
    <text evidence="2">The sequence shown here is derived from an EMBL/GenBank/DDBJ whole genome shotgun (WGS) entry which is preliminary data.</text>
</comment>
<feature type="signal peptide" evidence="1">
    <location>
        <begin position="1"/>
        <end position="18"/>
    </location>
</feature>
<keyword evidence="1" id="KW-0732">Signal</keyword>
<gene>
    <name evidence="2" type="ORF">RFI_00390</name>
</gene>
<evidence type="ECO:0000256" key="1">
    <source>
        <dbReference type="SAM" id="SignalP"/>
    </source>
</evidence>
<name>X6PG52_RETFI</name>
<dbReference type="AlphaFoldDB" id="X6PG52"/>
<evidence type="ECO:0000313" key="2">
    <source>
        <dbReference type="EMBL" id="ETO36672.1"/>
    </source>
</evidence>
<sequence>MAKLLSLTICILIFVANTQHICTTTEQRFGVDSVLENDMKYQVLTLLNKNGANEIIEQPIQYIRKTWCNKTNRNKILQQSIFGKNFHVNGFTSIILEKTANFVVRLYIFERGSLNNSIGNNQRKNMTEILEKARLRVMSMNNGTMQIVDPHENVTEVIGSILMHNHQFSFLSMTLYGKMHNIEFKEIKCATTKKEIETFINHFNYSVVKEKLKSGQYFITQQYAFGSAIAQINNGTMAGPMFHNRKKRTYQPMNWCILGVKRKDEIPQGFAYTFDRHALHSIKVSAEKDNVYVLFIEGPRAANHPSKGFCEFKLVEEETLPDFLYQSINATELEQHISTLFSKLNLQLCDHHMTTT</sequence>
<dbReference type="EMBL" id="ASPP01000418">
    <property type="protein sequence ID" value="ETO36672.1"/>
    <property type="molecule type" value="Genomic_DNA"/>
</dbReference>
<accession>X6PG52</accession>
<reference evidence="2 3" key="1">
    <citation type="journal article" date="2013" name="Curr. Biol.">
        <title>The Genome of the Foraminiferan Reticulomyxa filosa.</title>
        <authorList>
            <person name="Glockner G."/>
            <person name="Hulsmann N."/>
            <person name="Schleicher M."/>
            <person name="Noegel A.A."/>
            <person name="Eichinger L."/>
            <person name="Gallinger C."/>
            <person name="Pawlowski J."/>
            <person name="Sierra R."/>
            <person name="Euteneuer U."/>
            <person name="Pillet L."/>
            <person name="Moustafa A."/>
            <person name="Platzer M."/>
            <person name="Groth M."/>
            <person name="Szafranski K."/>
            <person name="Schliwa M."/>
        </authorList>
    </citation>
    <scope>NUCLEOTIDE SEQUENCE [LARGE SCALE GENOMIC DNA]</scope>
</reference>
<dbReference type="Proteomes" id="UP000023152">
    <property type="component" value="Unassembled WGS sequence"/>
</dbReference>
<organism evidence="2 3">
    <name type="scientific">Reticulomyxa filosa</name>
    <dbReference type="NCBI Taxonomy" id="46433"/>
    <lineage>
        <taxon>Eukaryota</taxon>
        <taxon>Sar</taxon>
        <taxon>Rhizaria</taxon>
        <taxon>Retaria</taxon>
        <taxon>Foraminifera</taxon>
        <taxon>Monothalamids</taxon>
        <taxon>Reticulomyxidae</taxon>
        <taxon>Reticulomyxa</taxon>
    </lineage>
</organism>
<proteinExistence type="predicted"/>
<feature type="chain" id="PRO_5004977479" evidence="1">
    <location>
        <begin position="19"/>
        <end position="356"/>
    </location>
</feature>
<protein>
    <submittedName>
        <fullName evidence="2">Uncharacterized protein</fullName>
    </submittedName>
</protein>
<evidence type="ECO:0000313" key="3">
    <source>
        <dbReference type="Proteomes" id="UP000023152"/>
    </source>
</evidence>
<keyword evidence="3" id="KW-1185">Reference proteome</keyword>